<dbReference type="RefSeq" id="XP_005828290.1">
    <property type="nucleotide sequence ID" value="XM_005828233.1"/>
</dbReference>
<evidence type="ECO:0000313" key="3">
    <source>
        <dbReference type="Proteomes" id="UP000011087"/>
    </source>
</evidence>
<gene>
    <name evidence="1" type="ORF">GUITHDRAFT_112521</name>
</gene>
<dbReference type="HOGENOM" id="CLU_1274385_0_0_1"/>
<reference evidence="1 3" key="1">
    <citation type="journal article" date="2012" name="Nature">
        <title>Algal genomes reveal evolutionary mosaicism and the fate of nucleomorphs.</title>
        <authorList>
            <consortium name="DOE Joint Genome Institute"/>
            <person name="Curtis B.A."/>
            <person name="Tanifuji G."/>
            <person name="Burki F."/>
            <person name="Gruber A."/>
            <person name="Irimia M."/>
            <person name="Maruyama S."/>
            <person name="Arias M.C."/>
            <person name="Ball S.G."/>
            <person name="Gile G.H."/>
            <person name="Hirakawa Y."/>
            <person name="Hopkins J.F."/>
            <person name="Kuo A."/>
            <person name="Rensing S.A."/>
            <person name="Schmutz J."/>
            <person name="Symeonidi A."/>
            <person name="Elias M."/>
            <person name="Eveleigh R.J."/>
            <person name="Herman E.K."/>
            <person name="Klute M.J."/>
            <person name="Nakayama T."/>
            <person name="Obornik M."/>
            <person name="Reyes-Prieto A."/>
            <person name="Armbrust E.V."/>
            <person name="Aves S.J."/>
            <person name="Beiko R.G."/>
            <person name="Coutinho P."/>
            <person name="Dacks J.B."/>
            <person name="Durnford D.G."/>
            <person name="Fast N.M."/>
            <person name="Green B.R."/>
            <person name="Grisdale C.J."/>
            <person name="Hempel F."/>
            <person name="Henrissat B."/>
            <person name="Hoppner M.P."/>
            <person name="Ishida K."/>
            <person name="Kim E."/>
            <person name="Koreny L."/>
            <person name="Kroth P.G."/>
            <person name="Liu Y."/>
            <person name="Malik S.B."/>
            <person name="Maier U.G."/>
            <person name="McRose D."/>
            <person name="Mock T."/>
            <person name="Neilson J.A."/>
            <person name="Onodera N.T."/>
            <person name="Poole A.M."/>
            <person name="Pritham E.J."/>
            <person name="Richards T.A."/>
            <person name="Rocap G."/>
            <person name="Roy S.W."/>
            <person name="Sarai C."/>
            <person name="Schaack S."/>
            <person name="Shirato S."/>
            <person name="Slamovits C.H."/>
            <person name="Spencer D.F."/>
            <person name="Suzuki S."/>
            <person name="Worden A.Z."/>
            <person name="Zauner S."/>
            <person name="Barry K."/>
            <person name="Bell C."/>
            <person name="Bharti A.K."/>
            <person name="Crow J.A."/>
            <person name="Grimwood J."/>
            <person name="Kramer R."/>
            <person name="Lindquist E."/>
            <person name="Lucas S."/>
            <person name="Salamov A."/>
            <person name="McFadden G.I."/>
            <person name="Lane C.E."/>
            <person name="Keeling P.J."/>
            <person name="Gray M.W."/>
            <person name="Grigoriev I.V."/>
            <person name="Archibald J.M."/>
        </authorList>
    </citation>
    <scope>NUCLEOTIDE SEQUENCE</scope>
    <source>
        <strain evidence="1 3">CCMP2712</strain>
    </source>
</reference>
<sequence length="217" mass="24904">MVAFQTFYRSQLCDDFLCAALDYFAALLKTLERKDIRERSDDESFVVTTEEEKASSILDQTMREVSTYYCFIIMHYSKSQAAQQDRKFFETLYAFVSNIVCAAFPFQHSSTIEDELGRIFRTETFNLTRRKNDANHPTKQFYTAKELFVLKNSGAGLSGKKLTNSLHARRQINASVNVAMKQRSALTAKLLPTTHSILEQMNQNLIISAEHCEIPQL</sequence>
<dbReference type="EMBL" id="JH993024">
    <property type="protein sequence ID" value="EKX41310.1"/>
    <property type="molecule type" value="Genomic_DNA"/>
</dbReference>
<dbReference type="GO" id="GO:0019902">
    <property type="term" value="F:phosphatase binding"/>
    <property type="evidence" value="ECO:0007669"/>
    <property type="project" value="InterPro"/>
</dbReference>
<dbReference type="Proteomes" id="UP000011087">
    <property type="component" value="Unassembled WGS sequence"/>
</dbReference>
<evidence type="ECO:0000313" key="1">
    <source>
        <dbReference type="EMBL" id="EKX41310.1"/>
    </source>
</evidence>
<dbReference type="PaxDb" id="55529-EKX41310"/>
<accession>L1IZS6</accession>
<reference evidence="3" key="2">
    <citation type="submission" date="2012-11" db="EMBL/GenBank/DDBJ databases">
        <authorList>
            <person name="Kuo A."/>
            <person name="Curtis B.A."/>
            <person name="Tanifuji G."/>
            <person name="Burki F."/>
            <person name="Gruber A."/>
            <person name="Irimia M."/>
            <person name="Maruyama S."/>
            <person name="Arias M.C."/>
            <person name="Ball S.G."/>
            <person name="Gile G.H."/>
            <person name="Hirakawa Y."/>
            <person name="Hopkins J.F."/>
            <person name="Rensing S.A."/>
            <person name="Schmutz J."/>
            <person name="Symeonidi A."/>
            <person name="Elias M."/>
            <person name="Eveleigh R.J."/>
            <person name="Herman E.K."/>
            <person name="Klute M.J."/>
            <person name="Nakayama T."/>
            <person name="Obornik M."/>
            <person name="Reyes-Prieto A."/>
            <person name="Armbrust E.V."/>
            <person name="Aves S.J."/>
            <person name="Beiko R.G."/>
            <person name="Coutinho P."/>
            <person name="Dacks J.B."/>
            <person name="Durnford D.G."/>
            <person name="Fast N.M."/>
            <person name="Green B.R."/>
            <person name="Grisdale C."/>
            <person name="Hempe F."/>
            <person name="Henrissat B."/>
            <person name="Hoppner M.P."/>
            <person name="Ishida K.-I."/>
            <person name="Kim E."/>
            <person name="Koreny L."/>
            <person name="Kroth P.G."/>
            <person name="Liu Y."/>
            <person name="Malik S.-B."/>
            <person name="Maier U.G."/>
            <person name="McRose D."/>
            <person name="Mock T."/>
            <person name="Neilson J.A."/>
            <person name="Onodera N.T."/>
            <person name="Poole A.M."/>
            <person name="Pritham E.J."/>
            <person name="Richards T.A."/>
            <person name="Rocap G."/>
            <person name="Roy S.W."/>
            <person name="Sarai C."/>
            <person name="Schaack S."/>
            <person name="Shirato S."/>
            <person name="Slamovits C.H."/>
            <person name="Spencer D.F."/>
            <person name="Suzuki S."/>
            <person name="Worden A.Z."/>
            <person name="Zauner S."/>
            <person name="Barry K."/>
            <person name="Bell C."/>
            <person name="Bharti A.K."/>
            <person name="Crow J.A."/>
            <person name="Grimwood J."/>
            <person name="Kramer R."/>
            <person name="Lindquist E."/>
            <person name="Lucas S."/>
            <person name="Salamov A."/>
            <person name="McFadden G.I."/>
            <person name="Lane C.E."/>
            <person name="Keeling P.J."/>
            <person name="Gray M.W."/>
            <person name="Grigoriev I.V."/>
            <person name="Archibald J.M."/>
        </authorList>
    </citation>
    <scope>NUCLEOTIDE SEQUENCE</scope>
    <source>
        <strain evidence="3">CCMP2712</strain>
    </source>
</reference>
<dbReference type="OrthoDB" id="6724830at2759"/>
<dbReference type="OMA" id="QVEMWIQ"/>
<dbReference type="EnsemblProtists" id="EKX41310">
    <property type="protein sequence ID" value="EKX41310"/>
    <property type="gene ID" value="GUITHDRAFT_112521"/>
</dbReference>
<keyword evidence="3" id="KW-1185">Reference proteome</keyword>
<organism evidence="1">
    <name type="scientific">Guillardia theta (strain CCMP2712)</name>
    <name type="common">Cryptophyte</name>
    <dbReference type="NCBI Taxonomy" id="905079"/>
    <lineage>
        <taxon>Eukaryota</taxon>
        <taxon>Cryptophyceae</taxon>
        <taxon>Pyrenomonadales</taxon>
        <taxon>Geminigeraceae</taxon>
        <taxon>Guillardia</taxon>
    </lineage>
</organism>
<dbReference type="PANTHER" id="PTHR21055">
    <property type="entry name" value="PROTEIN PHOSPHATASE 1 REGULATORY SUBUNIT 36"/>
    <property type="match status" value="1"/>
</dbReference>
<dbReference type="AlphaFoldDB" id="L1IZS6"/>
<name>L1IZS6_GUITC</name>
<dbReference type="KEGG" id="gtt:GUITHDRAFT_112521"/>
<dbReference type="InterPro" id="IPR026142">
    <property type="entry name" value="Pro_pase_1_reg_su_36"/>
</dbReference>
<evidence type="ECO:0000313" key="2">
    <source>
        <dbReference type="EnsemblProtists" id="EKX41310"/>
    </source>
</evidence>
<protein>
    <submittedName>
        <fullName evidence="1 2">Uncharacterized protein</fullName>
    </submittedName>
</protein>
<dbReference type="GeneID" id="17298040"/>
<reference evidence="2" key="3">
    <citation type="submission" date="2015-06" db="UniProtKB">
        <authorList>
            <consortium name="EnsemblProtists"/>
        </authorList>
    </citation>
    <scope>IDENTIFICATION</scope>
</reference>
<dbReference type="Pfam" id="PF14895">
    <property type="entry name" value="PPPI_inhib"/>
    <property type="match status" value="1"/>
</dbReference>
<dbReference type="PANTHER" id="PTHR21055:SF3">
    <property type="entry name" value="PROTEIN PHOSPHATASE 1 REGULATORY SUBUNIT 36"/>
    <property type="match status" value="1"/>
</dbReference>
<proteinExistence type="predicted"/>